<evidence type="ECO:0000259" key="1">
    <source>
        <dbReference type="Pfam" id="PF09995"/>
    </source>
</evidence>
<accession>A0A6J4T6V2</accession>
<dbReference type="GO" id="GO:0016491">
    <property type="term" value="F:oxidoreductase activity"/>
    <property type="evidence" value="ECO:0007669"/>
    <property type="project" value="InterPro"/>
</dbReference>
<protein>
    <recommendedName>
        <fullName evidence="1">ER-bound oxygenase mpaB/mpaB'/Rubber oxygenase catalytic domain-containing protein</fullName>
    </recommendedName>
</protein>
<dbReference type="EMBL" id="CADCVT010000276">
    <property type="protein sequence ID" value="CAA9514681.1"/>
    <property type="molecule type" value="Genomic_DNA"/>
</dbReference>
<feature type="domain" description="ER-bound oxygenase mpaB/mpaB'/Rubber oxygenase catalytic" evidence="1">
    <location>
        <begin position="14"/>
        <end position="236"/>
    </location>
</feature>
<reference evidence="2" key="1">
    <citation type="submission" date="2020-02" db="EMBL/GenBank/DDBJ databases">
        <authorList>
            <person name="Meier V. D."/>
        </authorList>
    </citation>
    <scope>NUCLEOTIDE SEQUENCE</scope>
    <source>
        <strain evidence="2">AVDCRST_MAG85</strain>
    </source>
</reference>
<dbReference type="Pfam" id="PF09995">
    <property type="entry name" value="MPAB_Lcp_cat"/>
    <property type="match status" value="1"/>
</dbReference>
<proteinExistence type="predicted"/>
<gene>
    <name evidence="2" type="ORF">AVDCRST_MAG85-2538</name>
</gene>
<dbReference type="PANTHER" id="PTHR36151">
    <property type="entry name" value="BLR2777 PROTEIN"/>
    <property type="match status" value="1"/>
</dbReference>
<organism evidence="2">
    <name type="scientific">uncultured Solirubrobacteraceae bacterium</name>
    <dbReference type="NCBI Taxonomy" id="1162706"/>
    <lineage>
        <taxon>Bacteria</taxon>
        <taxon>Bacillati</taxon>
        <taxon>Actinomycetota</taxon>
        <taxon>Thermoleophilia</taxon>
        <taxon>Solirubrobacterales</taxon>
        <taxon>Solirubrobacteraceae</taxon>
        <taxon>environmental samples</taxon>
    </lineage>
</organism>
<sequence>MTPETYFTEDSMLYRVHREYAVALSGPRALLLQATHPIAFEGFFAHTSALDDPYGRLNRTAAVMDAILFGPRDRADRLTKRVRAMHRKVTWEIDGTTWRADDPDLLLWVLATLVDSALLVYQRYVGPLTRDERDAYWQDYKVVGHHFALTDDDLPDTIEDFEAYMASMLAGDFLGLSDDARDLAIDIVMSPPVPLAARPLLELANQITVGLLPEKVRKMYGFSWDPARGLAVRAGAEYTKRLVVPLLPGFIRHVPSARAAA</sequence>
<dbReference type="InterPro" id="IPR018713">
    <property type="entry name" value="MPAB/Lcp_cat_dom"/>
</dbReference>
<dbReference type="AlphaFoldDB" id="A0A6J4T6V2"/>
<evidence type="ECO:0000313" key="2">
    <source>
        <dbReference type="EMBL" id="CAA9514681.1"/>
    </source>
</evidence>
<dbReference type="PANTHER" id="PTHR36151:SF3">
    <property type="entry name" value="ER-BOUND OXYGENASE MPAB_MPAB'_RUBBER OXYGENASE CATALYTIC DOMAIN-CONTAINING PROTEIN"/>
    <property type="match status" value="1"/>
</dbReference>
<name>A0A6J4T6V2_9ACTN</name>